<sequence length="70" mass="7880">MASQQQAETNHVPTSSVPFLCATGTVRDKGFDTCDLRHLRKLKYFFQAAAMNRMGMAEWSEPVVVDMART</sequence>
<reference evidence="1" key="1">
    <citation type="submission" date="2023-08" db="EMBL/GenBank/DDBJ databases">
        <authorList>
            <person name="Chen Y."/>
            <person name="Shah S."/>
            <person name="Dougan E. K."/>
            <person name="Thang M."/>
            <person name="Chan C."/>
        </authorList>
    </citation>
    <scope>NUCLEOTIDE SEQUENCE</scope>
</reference>
<gene>
    <name evidence="1" type="ORF">EVOR1521_LOCUS8201</name>
</gene>
<keyword evidence="2" id="KW-1185">Reference proteome</keyword>
<dbReference type="EMBL" id="CAUJNA010000691">
    <property type="protein sequence ID" value="CAJ1380191.1"/>
    <property type="molecule type" value="Genomic_DNA"/>
</dbReference>
<name>A0AA36MUA5_9DINO</name>
<dbReference type="Proteomes" id="UP001178507">
    <property type="component" value="Unassembled WGS sequence"/>
</dbReference>
<protein>
    <submittedName>
        <fullName evidence="1">Uncharacterized protein</fullName>
    </submittedName>
</protein>
<evidence type="ECO:0000313" key="2">
    <source>
        <dbReference type="Proteomes" id="UP001178507"/>
    </source>
</evidence>
<organism evidence="1 2">
    <name type="scientific">Effrenium voratum</name>
    <dbReference type="NCBI Taxonomy" id="2562239"/>
    <lineage>
        <taxon>Eukaryota</taxon>
        <taxon>Sar</taxon>
        <taxon>Alveolata</taxon>
        <taxon>Dinophyceae</taxon>
        <taxon>Suessiales</taxon>
        <taxon>Symbiodiniaceae</taxon>
        <taxon>Effrenium</taxon>
    </lineage>
</organism>
<evidence type="ECO:0000313" key="1">
    <source>
        <dbReference type="EMBL" id="CAJ1380191.1"/>
    </source>
</evidence>
<dbReference type="AlphaFoldDB" id="A0AA36MUA5"/>
<comment type="caution">
    <text evidence="1">The sequence shown here is derived from an EMBL/GenBank/DDBJ whole genome shotgun (WGS) entry which is preliminary data.</text>
</comment>
<proteinExistence type="predicted"/>
<accession>A0AA36MUA5</accession>